<sequence length="96" mass="11888">MNNDNKDINEESMEDYDTRNTYPYYCPLYNCPYAPSMMDQYDDESTEDPTELDSAYRHHGKKRRRRRRRRRRSYYPGFGPVIFPIIFPFDFDDWDY</sequence>
<keyword evidence="2" id="KW-0812">Transmembrane</keyword>
<feature type="compositionally biased region" description="Basic residues" evidence="1">
    <location>
        <begin position="57"/>
        <end position="70"/>
    </location>
</feature>
<name>A0ABV4DXK6_9CLOT</name>
<evidence type="ECO:0000313" key="3">
    <source>
        <dbReference type="EMBL" id="MEY8763251.1"/>
    </source>
</evidence>
<keyword evidence="2" id="KW-1133">Transmembrane helix</keyword>
<gene>
    <name evidence="3" type="ORF">AB8S09_06305</name>
</gene>
<feature type="transmembrane region" description="Helical" evidence="2">
    <location>
        <begin position="73"/>
        <end position="91"/>
    </location>
</feature>
<proteinExistence type="predicted"/>
<evidence type="ECO:0000313" key="4">
    <source>
        <dbReference type="Proteomes" id="UP001565220"/>
    </source>
</evidence>
<evidence type="ECO:0000256" key="2">
    <source>
        <dbReference type="SAM" id="Phobius"/>
    </source>
</evidence>
<accession>A0ABV4DXK6</accession>
<reference evidence="3 4" key="1">
    <citation type="submission" date="2024-08" db="EMBL/GenBank/DDBJ databases">
        <title>Clostridium lapicellarii sp. nov., and Clostridium renhuaiense sp. nov., two species isolated from the mud in a fermentation cellar used for producing sauce-flavour Chinese liquors.</title>
        <authorList>
            <person name="Yang F."/>
            <person name="Wang H."/>
            <person name="Chen L.Q."/>
            <person name="Zhou N."/>
            <person name="Lu J.J."/>
            <person name="Pu X.X."/>
            <person name="Wan B."/>
            <person name="Wang L."/>
            <person name="Liu S.J."/>
        </authorList>
    </citation>
    <scope>NUCLEOTIDE SEQUENCE [LARGE SCALE GENOMIC DNA]</scope>
    <source>
        <strain evidence="3 4">MT-113</strain>
    </source>
</reference>
<keyword evidence="4" id="KW-1185">Reference proteome</keyword>
<organism evidence="3 4">
    <name type="scientific">Clostridium lapidicellarium</name>
    <dbReference type="NCBI Taxonomy" id="3240931"/>
    <lineage>
        <taxon>Bacteria</taxon>
        <taxon>Bacillati</taxon>
        <taxon>Bacillota</taxon>
        <taxon>Clostridia</taxon>
        <taxon>Eubacteriales</taxon>
        <taxon>Clostridiaceae</taxon>
        <taxon>Clostridium</taxon>
    </lineage>
</organism>
<dbReference type="RefSeq" id="WP_294184456.1">
    <property type="nucleotide sequence ID" value="NZ_JBGFFE010000006.1"/>
</dbReference>
<comment type="caution">
    <text evidence="3">The sequence shown here is derived from an EMBL/GenBank/DDBJ whole genome shotgun (WGS) entry which is preliminary data.</text>
</comment>
<dbReference type="Proteomes" id="UP001565220">
    <property type="component" value="Unassembled WGS sequence"/>
</dbReference>
<protein>
    <submittedName>
        <fullName evidence="3">Uncharacterized protein</fullName>
    </submittedName>
</protein>
<keyword evidence="2" id="KW-0472">Membrane</keyword>
<dbReference type="EMBL" id="JBGFFE010000006">
    <property type="protein sequence ID" value="MEY8763251.1"/>
    <property type="molecule type" value="Genomic_DNA"/>
</dbReference>
<evidence type="ECO:0000256" key="1">
    <source>
        <dbReference type="SAM" id="MobiDB-lite"/>
    </source>
</evidence>
<feature type="compositionally biased region" description="Acidic residues" evidence="1">
    <location>
        <begin position="40"/>
        <end position="51"/>
    </location>
</feature>
<feature type="region of interest" description="Disordered" evidence="1">
    <location>
        <begin position="39"/>
        <end position="70"/>
    </location>
</feature>